<reference evidence="2 3" key="1">
    <citation type="journal article" date="2024" name="Commun. Biol.">
        <title>Comparative genomic analysis of thermophilic fungi reveals convergent evolutionary adaptations and gene losses.</title>
        <authorList>
            <person name="Steindorff A.S."/>
            <person name="Aguilar-Pontes M.V."/>
            <person name="Robinson A.J."/>
            <person name="Andreopoulos B."/>
            <person name="LaButti K."/>
            <person name="Kuo A."/>
            <person name="Mondo S."/>
            <person name="Riley R."/>
            <person name="Otillar R."/>
            <person name="Haridas S."/>
            <person name="Lipzen A."/>
            <person name="Grimwood J."/>
            <person name="Schmutz J."/>
            <person name="Clum A."/>
            <person name="Reid I.D."/>
            <person name="Moisan M.C."/>
            <person name="Butler G."/>
            <person name="Nguyen T.T.M."/>
            <person name="Dewar K."/>
            <person name="Conant G."/>
            <person name="Drula E."/>
            <person name="Henrissat B."/>
            <person name="Hansel C."/>
            <person name="Singer S."/>
            <person name="Hutchinson M.I."/>
            <person name="de Vries R.P."/>
            <person name="Natvig D.O."/>
            <person name="Powell A.J."/>
            <person name="Tsang A."/>
            <person name="Grigoriev I.V."/>
        </authorList>
    </citation>
    <scope>NUCLEOTIDE SEQUENCE [LARGE SCALE GENOMIC DNA]</scope>
    <source>
        <strain evidence="2 3">CBS 494.80</strain>
    </source>
</reference>
<accession>A0ABR4BS91</accession>
<dbReference type="Gene3D" id="2.60.120.10">
    <property type="entry name" value="Jelly Rolls"/>
    <property type="match status" value="1"/>
</dbReference>
<dbReference type="PANTHER" id="PTHR36156">
    <property type="entry name" value="SLR2101 PROTEIN"/>
    <property type="match status" value="1"/>
</dbReference>
<dbReference type="InterPro" id="IPR047142">
    <property type="entry name" value="OryJ/VirC-like"/>
</dbReference>
<dbReference type="InterPro" id="IPR011051">
    <property type="entry name" value="RmlC_Cupin_sf"/>
</dbReference>
<dbReference type="CDD" id="cd02231">
    <property type="entry name" value="cupin_BLL6423-like"/>
    <property type="match status" value="1"/>
</dbReference>
<dbReference type="PANTHER" id="PTHR36156:SF2">
    <property type="entry name" value="CUPIN TYPE-2 DOMAIN-CONTAINING PROTEIN"/>
    <property type="match status" value="1"/>
</dbReference>
<protein>
    <recommendedName>
        <fullName evidence="4">Cupin 2 conserved barrel domain-containing protein</fullName>
    </recommendedName>
</protein>
<evidence type="ECO:0000256" key="1">
    <source>
        <dbReference type="SAM" id="MobiDB-lite"/>
    </source>
</evidence>
<evidence type="ECO:0000313" key="2">
    <source>
        <dbReference type="EMBL" id="KAL2060521.1"/>
    </source>
</evidence>
<dbReference type="EMBL" id="JAZHXI010000021">
    <property type="protein sequence ID" value="KAL2060521.1"/>
    <property type="molecule type" value="Genomic_DNA"/>
</dbReference>
<keyword evidence="3" id="KW-1185">Reference proteome</keyword>
<feature type="region of interest" description="Disordered" evidence="1">
    <location>
        <begin position="1"/>
        <end position="36"/>
    </location>
</feature>
<proteinExistence type="predicted"/>
<dbReference type="Proteomes" id="UP001595075">
    <property type="component" value="Unassembled WGS sequence"/>
</dbReference>
<gene>
    <name evidence="2" type="ORF">VTL71DRAFT_9162</name>
</gene>
<organism evidence="2 3">
    <name type="scientific">Oculimacula yallundae</name>
    <dbReference type="NCBI Taxonomy" id="86028"/>
    <lineage>
        <taxon>Eukaryota</taxon>
        <taxon>Fungi</taxon>
        <taxon>Dikarya</taxon>
        <taxon>Ascomycota</taxon>
        <taxon>Pezizomycotina</taxon>
        <taxon>Leotiomycetes</taxon>
        <taxon>Helotiales</taxon>
        <taxon>Ploettnerulaceae</taxon>
        <taxon>Oculimacula</taxon>
    </lineage>
</organism>
<evidence type="ECO:0000313" key="3">
    <source>
        <dbReference type="Proteomes" id="UP001595075"/>
    </source>
</evidence>
<sequence length="182" mass="20038">MSDSLEMAQQTQLPEVSHHITSFNPSGEDTFLEAPNPPLVQQRNESMRVDYIYSTVSSATGPVLTDLADYNNNQAVRRTHPHVMFSLAGGSATVIATFAPNPNNEEGFMHRTNSLDYVFIIDGQLELSLNSGEKKVMKRGDVAIQRACEHAWKNLSKTEIARFGAVTLGIEGAKLNEMIFPG</sequence>
<dbReference type="SUPFAM" id="SSF51182">
    <property type="entry name" value="RmlC-like cupins"/>
    <property type="match status" value="1"/>
</dbReference>
<dbReference type="InterPro" id="IPR014710">
    <property type="entry name" value="RmlC-like_jellyroll"/>
</dbReference>
<evidence type="ECO:0008006" key="4">
    <source>
        <dbReference type="Google" id="ProtNLM"/>
    </source>
</evidence>
<name>A0ABR4BS91_9HELO</name>
<comment type="caution">
    <text evidence="2">The sequence shown here is derived from an EMBL/GenBank/DDBJ whole genome shotgun (WGS) entry which is preliminary data.</text>
</comment>
<feature type="compositionally biased region" description="Polar residues" evidence="1">
    <location>
        <begin position="1"/>
        <end position="27"/>
    </location>
</feature>